<dbReference type="NCBIfam" id="TIGR00762">
    <property type="entry name" value="DegV"/>
    <property type="match status" value="1"/>
</dbReference>
<dbReference type="RefSeq" id="WP_092455183.1">
    <property type="nucleotide sequence ID" value="NZ_FOJI01000011.1"/>
</dbReference>
<dbReference type="GO" id="GO:0008289">
    <property type="term" value="F:lipid binding"/>
    <property type="evidence" value="ECO:0007669"/>
    <property type="project" value="UniProtKB-KW"/>
</dbReference>
<evidence type="ECO:0000256" key="2">
    <source>
        <dbReference type="ARBA" id="ARBA00023121"/>
    </source>
</evidence>
<evidence type="ECO:0000256" key="1">
    <source>
        <dbReference type="ARBA" id="ARBA00003238"/>
    </source>
</evidence>
<evidence type="ECO:0000313" key="4">
    <source>
        <dbReference type="Proteomes" id="UP000199701"/>
    </source>
</evidence>
<dbReference type="AlphaFoldDB" id="A0A1I0R2S8"/>
<dbReference type="InterPro" id="IPR043168">
    <property type="entry name" value="DegV_C"/>
</dbReference>
<evidence type="ECO:0000313" key="3">
    <source>
        <dbReference type="EMBL" id="SEW34779.1"/>
    </source>
</evidence>
<sequence>MKDFVISTDTTSDLPESFILKNDIDIHPLYYAFGDEIYGKNNILSEKEFYARMRNGALPTTMATNPEDSEELFQKRVDQGLDVLHIAFSSALSSSYNNSALAANEVMEKNPGSKIIVIDSLSASMGEGLVVYRAIQLKNEGKSIDEVAAYINSHLQNFCHQFTVDDLNHLHRGGRVSKAAAVLGTLASIKPMLHVSSEGKLIPVGKVRGRKKSLIALVDKMEETIGSYRNETDVAFLSHGDCIEDAQFVADLVKERIGINVIINPVCPTIGSHSGPGTVALFYMGEQR</sequence>
<dbReference type="EMBL" id="FOJI01000011">
    <property type="protein sequence ID" value="SEW34779.1"/>
    <property type="molecule type" value="Genomic_DNA"/>
</dbReference>
<dbReference type="SUPFAM" id="SSF82549">
    <property type="entry name" value="DAK1/DegV-like"/>
    <property type="match status" value="1"/>
</dbReference>
<keyword evidence="4" id="KW-1185">Reference proteome</keyword>
<dbReference type="STRING" id="99656.SAMN05421659_111116"/>
<dbReference type="PROSITE" id="PS51482">
    <property type="entry name" value="DEGV"/>
    <property type="match status" value="1"/>
</dbReference>
<protein>
    <submittedName>
        <fullName evidence="3">EDD domain protein, DegV family</fullName>
    </submittedName>
</protein>
<reference evidence="3 4" key="1">
    <citation type="submission" date="2016-10" db="EMBL/GenBank/DDBJ databases">
        <authorList>
            <person name="de Groot N.N."/>
        </authorList>
    </citation>
    <scope>NUCLEOTIDE SEQUENCE [LARGE SCALE GENOMIC DNA]</scope>
    <source>
        <strain evidence="3 4">DSM 9179</strain>
    </source>
</reference>
<dbReference type="Gene3D" id="2.20.28.50">
    <property type="entry name" value="degv family protein"/>
    <property type="match status" value="1"/>
</dbReference>
<dbReference type="OrthoDB" id="9780660at2"/>
<dbReference type="Proteomes" id="UP000199701">
    <property type="component" value="Unassembled WGS sequence"/>
</dbReference>
<keyword evidence="2" id="KW-0446">Lipid-binding</keyword>
<comment type="function">
    <text evidence="1">May bind long-chain fatty acids, such as palmitate, and may play a role in lipid transport or fatty acid metabolism.</text>
</comment>
<dbReference type="Gene3D" id="3.30.1180.10">
    <property type="match status" value="1"/>
</dbReference>
<name>A0A1I0R2S8_9FIRM</name>
<proteinExistence type="predicted"/>
<accession>A0A1I0R2S8</accession>
<dbReference type="Gene3D" id="3.40.50.10440">
    <property type="entry name" value="Dihydroxyacetone kinase, domain 1"/>
    <property type="match status" value="1"/>
</dbReference>
<organism evidence="3 4">
    <name type="scientific">[Clostridium] fimetarium</name>
    <dbReference type="NCBI Taxonomy" id="99656"/>
    <lineage>
        <taxon>Bacteria</taxon>
        <taxon>Bacillati</taxon>
        <taxon>Bacillota</taxon>
        <taxon>Clostridia</taxon>
        <taxon>Lachnospirales</taxon>
        <taxon>Lachnospiraceae</taxon>
    </lineage>
</organism>
<dbReference type="PANTHER" id="PTHR33434">
    <property type="entry name" value="DEGV DOMAIN-CONTAINING PROTEIN DR_1986-RELATED"/>
    <property type="match status" value="1"/>
</dbReference>
<dbReference type="PANTHER" id="PTHR33434:SF3">
    <property type="entry name" value="DEGV DOMAIN-CONTAINING PROTEIN YITS"/>
    <property type="match status" value="1"/>
</dbReference>
<dbReference type="InterPro" id="IPR050270">
    <property type="entry name" value="DegV_domain_contain"/>
</dbReference>
<gene>
    <name evidence="3" type="ORF">SAMN05421659_111116</name>
</gene>
<dbReference type="Pfam" id="PF02645">
    <property type="entry name" value="DegV"/>
    <property type="match status" value="1"/>
</dbReference>
<dbReference type="InterPro" id="IPR003797">
    <property type="entry name" value="DegV"/>
</dbReference>